<evidence type="ECO:0000313" key="2">
    <source>
        <dbReference type="EMBL" id="KAK5099065.1"/>
    </source>
</evidence>
<keyword evidence="1" id="KW-0732">Signal</keyword>
<reference evidence="2 3" key="1">
    <citation type="submission" date="2023-08" db="EMBL/GenBank/DDBJ databases">
        <title>Black Yeasts Isolated from many extreme environments.</title>
        <authorList>
            <person name="Coleine C."/>
            <person name="Stajich J.E."/>
            <person name="Selbmann L."/>
        </authorList>
    </citation>
    <scope>NUCLEOTIDE SEQUENCE [LARGE SCALE GENOMIC DNA]</scope>
    <source>
        <strain evidence="2 3">CCFEE 5885</strain>
    </source>
</reference>
<gene>
    <name evidence="2" type="ORF">LTR24_001466</name>
</gene>
<dbReference type="EMBL" id="JAVRRG010000011">
    <property type="protein sequence ID" value="KAK5099065.1"/>
    <property type="molecule type" value="Genomic_DNA"/>
</dbReference>
<protein>
    <submittedName>
        <fullName evidence="2">Uncharacterized protein</fullName>
    </submittedName>
</protein>
<feature type="chain" id="PRO_5046459298" evidence="1">
    <location>
        <begin position="21"/>
        <end position="237"/>
    </location>
</feature>
<dbReference type="Proteomes" id="UP001345013">
    <property type="component" value="Unassembled WGS sequence"/>
</dbReference>
<comment type="caution">
    <text evidence="2">The sequence shown here is derived from an EMBL/GenBank/DDBJ whole genome shotgun (WGS) entry which is preliminary data.</text>
</comment>
<evidence type="ECO:0000313" key="3">
    <source>
        <dbReference type="Proteomes" id="UP001345013"/>
    </source>
</evidence>
<keyword evidence="3" id="KW-1185">Reference proteome</keyword>
<organism evidence="2 3">
    <name type="scientific">Lithohypha guttulata</name>
    <dbReference type="NCBI Taxonomy" id="1690604"/>
    <lineage>
        <taxon>Eukaryota</taxon>
        <taxon>Fungi</taxon>
        <taxon>Dikarya</taxon>
        <taxon>Ascomycota</taxon>
        <taxon>Pezizomycotina</taxon>
        <taxon>Eurotiomycetes</taxon>
        <taxon>Chaetothyriomycetidae</taxon>
        <taxon>Chaetothyriales</taxon>
        <taxon>Trichomeriaceae</taxon>
        <taxon>Lithohypha</taxon>
    </lineage>
</organism>
<feature type="signal peptide" evidence="1">
    <location>
        <begin position="1"/>
        <end position="20"/>
    </location>
</feature>
<name>A0ABR0KKQ0_9EURO</name>
<proteinExistence type="predicted"/>
<evidence type="ECO:0000256" key="1">
    <source>
        <dbReference type="SAM" id="SignalP"/>
    </source>
</evidence>
<sequence>MSSLTPVISCSLIIAPAVNGVQYGQPSIMELKKNQIQGTRTGREAHLYMQVKHGKPVLIDTKPHAVAKVCSISAVVDYEVKKNGPRDAVRYLALPEGDRSAYQKILQWSDQNIKEGRITILEECKATPAYSDWHIHDIAEKLKIVPVIDQVQPRLFDRLNHSNSKVFHVDTGDIRATYKNLPAGHPFRGEVVELVANGILKGWIFGRLARAIWATEEEYSEFKSELLARKAILAQKW</sequence>
<accession>A0ABR0KKQ0</accession>